<feature type="transmembrane region" description="Helical" evidence="1">
    <location>
        <begin position="40"/>
        <end position="62"/>
    </location>
</feature>
<evidence type="ECO:0000313" key="3">
    <source>
        <dbReference type="Proteomes" id="UP001229421"/>
    </source>
</evidence>
<protein>
    <submittedName>
        <fullName evidence="2">Uncharacterized protein</fullName>
    </submittedName>
</protein>
<gene>
    <name evidence="2" type="ORF">QVD17_23709</name>
</gene>
<keyword evidence="3" id="KW-1185">Reference proteome</keyword>
<comment type="caution">
    <text evidence="2">The sequence shown here is derived from an EMBL/GenBank/DDBJ whole genome shotgun (WGS) entry which is preliminary data.</text>
</comment>
<evidence type="ECO:0000313" key="2">
    <source>
        <dbReference type="EMBL" id="KAK1421401.1"/>
    </source>
</evidence>
<name>A0AAD8KHD8_TARER</name>
<sequence length="223" mass="24562">MTILKLTVCGVGPWYSLMVVVVVVVESGKRLQEGKIGSSIGMGLFFIGTLLEPLTLAVQLLVLDNDPKPPNPYTILTARRLSTTRFNAIVKSFGANVFELNQKAHSGFNSDNKGHWVVMVYGSLGISVVQERAVQMMLGALECAAHINSVIATVLLHRHIKSDDIAEVFKVLYLLQPNDLAWIYNMLMMFPLLSLQFCAAAWVAIDPPIVSLGHILKARVFNQ</sequence>
<feature type="transmembrane region" description="Helical" evidence="1">
    <location>
        <begin position="12"/>
        <end position="28"/>
    </location>
</feature>
<dbReference type="EMBL" id="JAUHHV010000006">
    <property type="protein sequence ID" value="KAK1421401.1"/>
    <property type="molecule type" value="Genomic_DNA"/>
</dbReference>
<keyword evidence="1" id="KW-0812">Transmembrane</keyword>
<keyword evidence="1" id="KW-1133">Transmembrane helix</keyword>
<dbReference type="Proteomes" id="UP001229421">
    <property type="component" value="Unassembled WGS sequence"/>
</dbReference>
<accession>A0AAD8KHD8</accession>
<proteinExistence type="predicted"/>
<evidence type="ECO:0000256" key="1">
    <source>
        <dbReference type="SAM" id="Phobius"/>
    </source>
</evidence>
<organism evidence="2 3">
    <name type="scientific">Tagetes erecta</name>
    <name type="common">African marigold</name>
    <dbReference type="NCBI Taxonomy" id="13708"/>
    <lineage>
        <taxon>Eukaryota</taxon>
        <taxon>Viridiplantae</taxon>
        <taxon>Streptophyta</taxon>
        <taxon>Embryophyta</taxon>
        <taxon>Tracheophyta</taxon>
        <taxon>Spermatophyta</taxon>
        <taxon>Magnoliopsida</taxon>
        <taxon>eudicotyledons</taxon>
        <taxon>Gunneridae</taxon>
        <taxon>Pentapetalae</taxon>
        <taxon>asterids</taxon>
        <taxon>campanulids</taxon>
        <taxon>Asterales</taxon>
        <taxon>Asteraceae</taxon>
        <taxon>Asteroideae</taxon>
        <taxon>Heliantheae alliance</taxon>
        <taxon>Tageteae</taxon>
        <taxon>Tagetes</taxon>
    </lineage>
</organism>
<feature type="transmembrane region" description="Helical" evidence="1">
    <location>
        <begin position="182"/>
        <end position="205"/>
    </location>
</feature>
<keyword evidence="1" id="KW-0472">Membrane</keyword>
<dbReference type="AlphaFoldDB" id="A0AAD8KHD8"/>
<reference evidence="2" key="1">
    <citation type="journal article" date="2023" name="bioRxiv">
        <title>Improved chromosome-level genome assembly for marigold (Tagetes erecta).</title>
        <authorList>
            <person name="Jiang F."/>
            <person name="Yuan L."/>
            <person name="Wang S."/>
            <person name="Wang H."/>
            <person name="Xu D."/>
            <person name="Wang A."/>
            <person name="Fan W."/>
        </authorList>
    </citation>
    <scope>NUCLEOTIDE SEQUENCE</scope>
    <source>
        <strain evidence="2">WSJ</strain>
        <tissue evidence="2">Leaf</tissue>
    </source>
</reference>